<keyword evidence="2" id="KW-1185">Reference proteome</keyword>
<proteinExistence type="predicted"/>
<evidence type="ECO:0000313" key="2">
    <source>
        <dbReference type="Proteomes" id="UP000324974"/>
    </source>
</evidence>
<reference evidence="2" key="1">
    <citation type="submission" date="2019-08" db="EMBL/GenBank/DDBJ databases">
        <title>Limnoglobus roseus gen. nov., sp. nov., a novel freshwater planctomycete with a giant genome from the family Gemmataceae.</title>
        <authorList>
            <person name="Kulichevskaya I.S."/>
            <person name="Naumoff D.G."/>
            <person name="Miroshnikov K."/>
            <person name="Ivanova A."/>
            <person name="Philippov D.A."/>
            <person name="Hakobyan A."/>
            <person name="Rijpstra I.C."/>
            <person name="Sinninghe Damste J.S."/>
            <person name="Liesack W."/>
            <person name="Dedysh S.N."/>
        </authorList>
    </citation>
    <scope>NUCLEOTIDE SEQUENCE [LARGE SCALE GENOMIC DNA]</scope>
    <source>
        <strain evidence="2">PX52</strain>
    </source>
</reference>
<sequence length="79" mass="8306">MYASAIRQSFAPGGSMVAYVATKVMMDRTAYAPSESSTIDTTASPALNPRGHSDCLSPAVEVGANYRTWGCGRSNSART</sequence>
<organism evidence="1 2">
    <name type="scientific">Limnoglobus roseus</name>
    <dbReference type="NCBI Taxonomy" id="2598579"/>
    <lineage>
        <taxon>Bacteria</taxon>
        <taxon>Pseudomonadati</taxon>
        <taxon>Planctomycetota</taxon>
        <taxon>Planctomycetia</taxon>
        <taxon>Gemmatales</taxon>
        <taxon>Gemmataceae</taxon>
        <taxon>Limnoglobus</taxon>
    </lineage>
</organism>
<dbReference type="AlphaFoldDB" id="A0A5C1AFL5"/>
<gene>
    <name evidence="1" type="ORF">PX52LOC_04606</name>
</gene>
<dbReference type="Proteomes" id="UP000324974">
    <property type="component" value="Chromosome"/>
</dbReference>
<dbReference type="KEGG" id="lrs:PX52LOC_04606"/>
<name>A0A5C1AFL5_9BACT</name>
<protein>
    <submittedName>
        <fullName evidence="1">Uncharacterized protein</fullName>
    </submittedName>
</protein>
<accession>A0A5C1AFL5</accession>
<evidence type="ECO:0000313" key="1">
    <source>
        <dbReference type="EMBL" id="QEL17610.1"/>
    </source>
</evidence>
<dbReference type="EMBL" id="CP042425">
    <property type="protein sequence ID" value="QEL17610.1"/>
    <property type="molecule type" value="Genomic_DNA"/>
</dbReference>